<proteinExistence type="predicted"/>
<comment type="caution">
    <text evidence="2">The sequence shown here is derived from an EMBL/GenBank/DDBJ whole genome shotgun (WGS) entry which is preliminary data.</text>
</comment>
<evidence type="ECO:0000256" key="1">
    <source>
        <dbReference type="SAM" id="MobiDB-lite"/>
    </source>
</evidence>
<protein>
    <submittedName>
        <fullName evidence="2">Uncharacterized protein</fullName>
    </submittedName>
</protein>
<keyword evidence="3" id="KW-1185">Reference proteome</keyword>
<dbReference type="Proteomes" id="UP000738325">
    <property type="component" value="Unassembled WGS sequence"/>
</dbReference>
<sequence>MKPNLKYAIEQATVGLKNAEYFLQDPALYSFDTYLQSCADGTSRKEAESEWRRRLIPNLNKSSTQLLSDTGIRLERAWQAERDQRRADHQEERSRQKRVAFLQAALDDHREAIITHSTHKLPGDLQELLPIRHIEPVSQRSRSPSPMTTAVSPVPFPQHLLSSSAREGSQVASPPSDRDPTLTTFDNAVEFFGQDKALQDVVLDALQEGDVIPSWARDRPAWRFSMSVGSVDYGPTITTWYNDCRVDSTLDFHDVDKIALLSGILHLYDQHHALDKATIAAIRNKSLESVYTTEDEDKGKAKAAAARWNQWMVAFRSLMFEEQQQAQKEGRDARPVSTSSLVKNILSSYDQCEQEGILPVFFAGLNTFRRFNNWKIPRSEMSWTTSVVLPIIEEFMFAQHEVMFTCANSSTSAGKKRKVRAGLKEQPCQPDVIGLADEGESEVYYGEIKLSRTGVEEQNTDRLRIAIFSKDALDHFERTLERAPPVVSFQVVGRKVVFFFAVKIDNTILHCKLSSFSVPVTLEDLDLHEDVFFPLFQVQSLVKLTKDSLDKTRKTPLTIDSFPTMGTPNRRLAMDTAAAGRRGEANQVS</sequence>
<dbReference type="EMBL" id="JAAAIP010000066">
    <property type="protein sequence ID" value="KAG0327037.1"/>
    <property type="molecule type" value="Genomic_DNA"/>
</dbReference>
<feature type="region of interest" description="Disordered" evidence="1">
    <location>
        <begin position="136"/>
        <end position="180"/>
    </location>
</feature>
<evidence type="ECO:0000313" key="3">
    <source>
        <dbReference type="Proteomes" id="UP000738325"/>
    </source>
</evidence>
<dbReference type="OrthoDB" id="2448606at2759"/>
<name>A0A9P6UY57_9FUNG</name>
<feature type="compositionally biased region" description="Polar residues" evidence="1">
    <location>
        <begin position="138"/>
        <end position="151"/>
    </location>
</feature>
<dbReference type="AlphaFoldDB" id="A0A9P6UY57"/>
<evidence type="ECO:0000313" key="2">
    <source>
        <dbReference type="EMBL" id="KAG0327037.1"/>
    </source>
</evidence>
<accession>A0A9P6UY57</accession>
<gene>
    <name evidence="2" type="ORF">BGZ99_008487</name>
</gene>
<feature type="compositionally biased region" description="Polar residues" evidence="1">
    <location>
        <begin position="160"/>
        <end position="173"/>
    </location>
</feature>
<organism evidence="2 3">
    <name type="scientific">Dissophora globulifera</name>
    <dbReference type="NCBI Taxonomy" id="979702"/>
    <lineage>
        <taxon>Eukaryota</taxon>
        <taxon>Fungi</taxon>
        <taxon>Fungi incertae sedis</taxon>
        <taxon>Mucoromycota</taxon>
        <taxon>Mortierellomycotina</taxon>
        <taxon>Mortierellomycetes</taxon>
        <taxon>Mortierellales</taxon>
        <taxon>Mortierellaceae</taxon>
        <taxon>Dissophora</taxon>
    </lineage>
</organism>
<reference evidence="2" key="1">
    <citation type="journal article" date="2020" name="Fungal Divers.">
        <title>Resolving the Mortierellaceae phylogeny through synthesis of multi-gene phylogenetics and phylogenomics.</title>
        <authorList>
            <person name="Vandepol N."/>
            <person name="Liber J."/>
            <person name="Desiro A."/>
            <person name="Na H."/>
            <person name="Kennedy M."/>
            <person name="Barry K."/>
            <person name="Grigoriev I.V."/>
            <person name="Miller A.N."/>
            <person name="O'Donnell K."/>
            <person name="Stajich J.E."/>
            <person name="Bonito G."/>
        </authorList>
    </citation>
    <scope>NUCLEOTIDE SEQUENCE</scope>
    <source>
        <strain evidence="2">REB-010B</strain>
    </source>
</reference>